<dbReference type="GO" id="GO:0005737">
    <property type="term" value="C:cytoplasm"/>
    <property type="evidence" value="ECO:0007669"/>
    <property type="project" value="TreeGrafter"/>
</dbReference>
<dbReference type="Pfam" id="PF00160">
    <property type="entry name" value="Pro_isomerase"/>
    <property type="match status" value="1"/>
</dbReference>
<keyword evidence="2" id="KW-0175">Coiled coil</keyword>
<comment type="similarity">
    <text evidence="1">Belongs to the cyclophilin-type PPIase family.</text>
</comment>
<dbReference type="SUPFAM" id="SSF50891">
    <property type="entry name" value="Cyclophilin-like"/>
    <property type="match status" value="1"/>
</dbReference>
<reference evidence="5 6" key="1">
    <citation type="journal article" date="2024" name="Science">
        <title>Giant polyketide synthase enzymes in the biosynthesis of giant marine polyether toxins.</title>
        <authorList>
            <person name="Fallon T.R."/>
            <person name="Shende V.V."/>
            <person name="Wierzbicki I.H."/>
            <person name="Pendleton A.L."/>
            <person name="Watervoot N.F."/>
            <person name="Auber R.P."/>
            <person name="Gonzalez D.J."/>
            <person name="Wisecaver J.H."/>
            <person name="Moore B.S."/>
        </authorList>
    </citation>
    <scope>NUCLEOTIDE SEQUENCE [LARGE SCALE GENOMIC DNA]</scope>
    <source>
        <strain evidence="5 6">12B1</strain>
    </source>
</reference>
<dbReference type="GO" id="GO:0016018">
    <property type="term" value="F:cyclosporin A binding"/>
    <property type="evidence" value="ECO:0007669"/>
    <property type="project" value="TreeGrafter"/>
</dbReference>
<keyword evidence="1" id="KW-0697">Rotamase</keyword>
<sequence>MNFSTKKRPKREAWKELQKELDERERLEEENTAKFARLDRLKARTAIEEEVDPERLYAYMDILIGRDMGKNPELTRGRLIFELFDDIMPRTTDQFIRMLSNSQEPTYRGSTISQIFPGGKCIAGDRESRIEGAISGRDQVFSRVEQEANWQVPHLNPGVLSLYDFKSSKFIITFKKMEELDGWHPVFGKTVYGFDVLRAISDEGTDNGQPKRPVTVVGGGSVPRGTHPREFLKPLEKPEDKEAHGYNKKVMRYSSTYRHTGLIGH</sequence>
<dbReference type="GO" id="GO:0003755">
    <property type="term" value="F:peptidyl-prolyl cis-trans isomerase activity"/>
    <property type="evidence" value="ECO:0007669"/>
    <property type="project" value="UniProtKB-UniRule"/>
</dbReference>
<comment type="function">
    <text evidence="1">PPIases accelerate the folding of proteins. It catalyzes the cis-trans isomerization of proline imidic peptide bonds in oligopeptides.</text>
</comment>
<comment type="caution">
    <text evidence="5">The sequence shown here is derived from an EMBL/GenBank/DDBJ whole genome shotgun (WGS) entry which is preliminary data.</text>
</comment>
<dbReference type="AlphaFoldDB" id="A0AB34JLM1"/>
<feature type="domain" description="PPIase cyclophilin-type" evidence="4">
    <location>
        <begin position="77"/>
        <end position="221"/>
    </location>
</feature>
<dbReference type="EC" id="5.2.1.8" evidence="1"/>
<name>A0AB34JLM1_PRYPA</name>
<feature type="region of interest" description="Disordered" evidence="3">
    <location>
        <begin position="202"/>
        <end position="231"/>
    </location>
</feature>
<keyword evidence="1" id="KW-0413">Isomerase</keyword>
<evidence type="ECO:0000313" key="6">
    <source>
        <dbReference type="Proteomes" id="UP001515480"/>
    </source>
</evidence>
<proteinExistence type="inferred from homology"/>
<evidence type="ECO:0000256" key="2">
    <source>
        <dbReference type="SAM" id="Coils"/>
    </source>
</evidence>
<evidence type="ECO:0000259" key="4">
    <source>
        <dbReference type="PROSITE" id="PS50072"/>
    </source>
</evidence>
<evidence type="ECO:0000256" key="1">
    <source>
        <dbReference type="RuleBase" id="RU363019"/>
    </source>
</evidence>
<dbReference type="InterPro" id="IPR002130">
    <property type="entry name" value="Cyclophilin-type_PPIase_dom"/>
</dbReference>
<dbReference type="GO" id="GO:0006457">
    <property type="term" value="P:protein folding"/>
    <property type="evidence" value="ECO:0007669"/>
    <property type="project" value="TreeGrafter"/>
</dbReference>
<evidence type="ECO:0000256" key="3">
    <source>
        <dbReference type="SAM" id="MobiDB-lite"/>
    </source>
</evidence>
<dbReference type="PROSITE" id="PS50072">
    <property type="entry name" value="CSA_PPIASE_2"/>
    <property type="match status" value="1"/>
</dbReference>
<evidence type="ECO:0000313" key="5">
    <source>
        <dbReference type="EMBL" id="KAL1522410.1"/>
    </source>
</evidence>
<dbReference type="PANTHER" id="PTHR11071:SF561">
    <property type="entry name" value="PEPTIDYL-PROLYL CIS-TRANS ISOMERASE D-RELATED"/>
    <property type="match status" value="1"/>
</dbReference>
<dbReference type="Gene3D" id="2.40.100.10">
    <property type="entry name" value="Cyclophilin-like"/>
    <property type="match status" value="1"/>
</dbReference>
<dbReference type="EMBL" id="JBGBPQ010000006">
    <property type="protein sequence ID" value="KAL1522410.1"/>
    <property type="molecule type" value="Genomic_DNA"/>
</dbReference>
<comment type="catalytic activity">
    <reaction evidence="1">
        <text>[protein]-peptidylproline (omega=180) = [protein]-peptidylproline (omega=0)</text>
        <dbReference type="Rhea" id="RHEA:16237"/>
        <dbReference type="Rhea" id="RHEA-COMP:10747"/>
        <dbReference type="Rhea" id="RHEA-COMP:10748"/>
        <dbReference type="ChEBI" id="CHEBI:83833"/>
        <dbReference type="ChEBI" id="CHEBI:83834"/>
        <dbReference type="EC" id="5.2.1.8"/>
    </reaction>
</comment>
<dbReference type="PANTHER" id="PTHR11071">
    <property type="entry name" value="PEPTIDYL-PROLYL CIS-TRANS ISOMERASE"/>
    <property type="match status" value="1"/>
</dbReference>
<protein>
    <recommendedName>
        <fullName evidence="1">Peptidyl-prolyl cis-trans isomerase</fullName>
        <shortName evidence="1">PPIase</shortName>
        <ecNumber evidence="1">5.2.1.8</ecNumber>
    </recommendedName>
</protein>
<dbReference type="PRINTS" id="PR00153">
    <property type="entry name" value="CSAPPISMRASE"/>
</dbReference>
<dbReference type="Proteomes" id="UP001515480">
    <property type="component" value="Unassembled WGS sequence"/>
</dbReference>
<keyword evidence="6" id="KW-1185">Reference proteome</keyword>
<dbReference type="InterPro" id="IPR029000">
    <property type="entry name" value="Cyclophilin-like_dom_sf"/>
</dbReference>
<feature type="coiled-coil region" evidence="2">
    <location>
        <begin position="10"/>
        <end position="44"/>
    </location>
</feature>
<organism evidence="5 6">
    <name type="scientific">Prymnesium parvum</name>
    <name type="common">Toxic golden alga</name>
    <dbReference type="NCBI Taxonomy" id="97485"/>
    <lineage>
        <taxon>Eukaryota</taxon>
        <taxon>Haptista</taxon>
        <taxon>Haptophyta</taxon>
        <taxon>Prymnesiophyceae</taxon>
        <taxon>Prymnesiales</taxon>
        <taxon>Prymnesiaceae</taxon>
        <taxon>Prymnesium</taxon>
    </lineage>
</organism>
<gene>
    <name evidence="5" type="ORF">AB1Y20_017400</name>
</gene>
<accession>A0AB34JLM1</accession>